<comment type="subcellular location">
    <subcellularLocation>
        <location evidence="1">Cell membrane</location>
        <topology evidence="1">Multi-pass membrane protein</topology>
    </subcellularLocation>
</comment>
<dbReference type="PANTHER" id="PTHR30482">
    <property type="entry name" value="HIGH-AFFINITY BRANCHED-CHAIN AMINO ACID TRANSPORT SYSTEM PERMEASE"/>
    <property type="match status" value="1"/>
</dbReference>
<feature type="transmembrane region" description="Helical" evidence="6">
    <location>
        <begin position="234"/>
        <end position="264"/>
    </location>
</feature>
<evidence type="ECO:0000313" key="7">
    <source>
        <dbReference type="EMBL" id="NIA69931.1"/>
    </source>
</evidence>
<accession>A0A967KFZ0</accession>
<feature type="transmembrane region" description="Helical" evidence="6">
    <location>
        <begin position="58"/>
        <end position="77"/>
    </location>
</feature>
<gene>
    <name evidence="7" type="ORF">HBA54_15110</name>
</gene>
<keyword evidence="5 6" id="KW-0472">Membrane</keyword>
<keyword evidence="4 6" id="KW-1133">Transmembrane helix</keyword>
<dbReference type="AlphaFoldDB" id="A0A967KFZ0"/>
<evidence type="ECO:0000256" key="6">
    <source>
        <dbReference type="SAM" id="Phobius"/>
    </source>
</evidence>
<protein>
    <submittedName>
        <fullName evidence="7">Branched-chain amino acid ABC transporter permease</fullName>
    </submittedName>
</protein>
<dbReference type="Proteomes" id="UP000761264">
    <property type="component" value="Unassembled WGS sequence"/>
</dbReference>
<feature type="transmembrane region" description="Helical" evidence="6">
    <location>
        <begin position="109"/>
        <end position="136"/>
    </location>
</feature>
<dbReference type="Pfam" id="PF02653">
    <property type="entry name" value="BPD_transp_2"/>
    <property type="match status" value="1"/>
</dbReference>
<keyword evidence="8" id="KW-1185">Reference proteome</keyword>
<keyword evidence="2" id="KW-1003">Cell membrane</keyword>
<dbReference type="InterPro" id="IPR043428">
    <property type="entry name" value="LivM-like"/>
</dbReference>
<feature type="transmembrane region" description="Helical" evidence="6">
    <location>
        <begin position="25"/>
        <end position="46"/>
    </location>
</feature>
<evidence type="ECO:0000256" key="2">
    <source>
        <dbReference type="ARBA" id="ARBA00022475"/>
    </source>
</evidence>
<organism evidence="7 8">
    <name type="scientific">Pelagibius litoralis</name>
    <dbReference type="NCBI Taxonomy" id="374515"/>
    <lineage>
        <taxon>Bacteria</taxon>
        <taxon>Pseudomonadati</taxon>
        <taxon>Pseudomonadota</taxon>
        <taxon>Alphaproteobacteria</taxon>
        <taxon>Rhodospirillales</taxon>
        <taxon>Rhodovibrionaceae</taxon>
        <taxon>Pelagibius</taxon>
    </lineage>
</organism>
<evidence type="ECO:0000256" key="1">
    <source>
        <dbReference type="ARBA" id="ARBA00004651"/>
    </source>
</evidence>
<feature type="transmembrane region" description="Helical" evidence="6">
    <location>
        <begin position="156"/>
        <end position="175"/>
    </location>
</feature>
<evidence type="ECO:0000256" key="5">
    <source>
        <dbReference type="ARBA" id="ARBA00023136"/>
    </source>
</evidence>
<dbReference type="PANTHER" id="PTHR30482:SF10">
    <property type="entry name" value="HIGH-AFFINITY BRANCHED-CHAIN AMINO ACID TRANSPORT PROTEIN BRAE"/>
    <property type="match status" value="1"/>
</dbReference>
<dbReference type="GO" id="GO:0015658">
    <property type="term" value="F:branched-chain amino acid transmembrane transporter activity"/>
    <property type="evidence" value="ECO:0007669"/>
    <property type="project" value="InterPro"/>
</dbReference>
<feature type="transmembrane region" description="Helical" evidence="6">
    <location>
        <begin position="83"/>
        <end position="102"/>
    </location>
</feature>
<sequence length="320" mass="33923">MRTLAAIAVFGFAMAVLPAFGPTDFMLSFLTLMLLFAYLGQGWNILGGYGGQFSFGNTVFFGAGLYVTVITQVQFGLGPWAGLAAALLAGAAVAFAIGWLSFRYGLRGSYFALITLAFAEVFRIVANSIAITGAGAGLQVPLDPSPANLQFVGREGFYWIILALTVGSLLLAWQLERSRFGVYLIAIRDDEDAARALGVDIFRTKLRAIVLVGAMTALGGAFYGQMFLYVDPHIAFGVSVSVEVLLVSIVGGMGTVFGPLLGAAALHTLSEVARETMGDTPGLNLALYGALLVVMVMFLPKGLFGLASFSARRLLKGWRS</sequence>
<reference evidence="7" key="1">
    <citation type="submission" date="2020-03" db="EMBL/GenBank/DDBJ databases">
        <title>Genome of Pelagibius litoralis DSM 21314T.</title>
        <authorList>
            <person name="Wang G."/>
        </authorList>
    </citation>
    <scope>NUCLEOTIDE SEQUENCE</scope>
    <source>
        <strain evidence="7">DSM 21314</strain>
    </source>
</reference>
<dbReference type="EMBL" id="JAAQPH010000011">
    <property type="protein sequence ID" value="NIA69931.1"/>
    <property type="molecule type" value="Genomic_DNA"/>
</dbReference>
<dbReference type="InterPro" id="IPR001851">
    <property type="entry name" value="ABC_transp_permease"/>
</dbReference>
<name>A0A967KFZ0_9PROT</name>
<evidence type="ECO:0000256" key="3">
    <source>
        <dbReference type="ARBA" id="ARBA00022692"/>
    </source>
</evidence>
<feature type="transmembrane region" description="Helical" evidence="6">
    <location>
        <begin position="208"/>
        <end position="228"/>
    </location>
</feature>
<dbReference type="CDD" id="cd06581">
    <property type="entry name" value="TM_PBP1_LivM_like"/>
    <property type="match status" value="1"/>
</dbReference>
<evidence type="ECO:0000313" key="8">
    <source>
        <dbReference type="Proteomes" id="UP000761264"/>
    </source>
</evidence>
<dbReference type="GO" id="GO:0005886">
    <property type="term" value="C:plasma membrane"/>
    <property type="evidence" value="ECO:0007669"/>
    <property type="project" value="UniProtKB-SubCell"/>
</dbReference>
<comment type="caution">
    <text evidence="7">The sequence shown here is derived from an EMBL/GenBank/DDBJ whole genome shotgun (WGS) entry which is preliminary data.</text>
</comment>
<proteinExistence type="predicted"/>
<keyword evidence="3 6" id="KW-0812">Transmembrane</keyword>
<feature type="transmembrane region" description="Helical" evidence="6">
    <location>
        <begin position="285"/>
        <end position="311"/>
    </location>
</feature>
<dbReference type="RefSeq" id="WP_167226039.1">
    <property type="nucleotide sequence ID" value="NZ_JAAQPH010000011.1"/>
</dbReference>
<evidence type="ECO:0000256" key="4">
    <source>
        <dbReference type="ARBA" id="ARBA00022989"/>
    </source>
</evidence>